<dbReference type="EMBL" id="JAVREM010000002">
    <property type="protein sequence ID" value="MDT0317429.1"/>
    <property type="molecule type" value="Genomic_DNA"/>
</dbReference>
<name>A0ABU2LIL4_9ACTN</name>
<dbReference type="RefSeq" id="WP_311595418.1">
    <property type="nucleotide sequence ID" value="NZ_JAVREM010000002.1"/>
</dbReference>
<gene>
    <name evidence="3" type="ORF">RNC47_03635</name>
</gene>
<evidence type="ECO:0000313" key="3">
    <source>
        <dbReference type="EMBL" id="MDT0317429.1"/>
    </source>
</evidence>
<dbReference type="PROSITE" id="PS51257">
    <property type="entry name" value="PROKAR_LIPOPROTEIN"/>
    <property type="match status" value="1"/>
</dbReference>
<accession>A0ABU2LIL4</accession>
<evidence type="ECO:0008006" key="5">
    <source>
        <dbReference type="Google" id="ProtNLM"/>
    </source>
</evidence>
<reference evidence="4" key="1">
    <citation type="submission" date="2023-07" db="EMBL/GenBank/DDBJ databases">
        <title>30 novel species of actinomycetes from the DSMZ collection.</title>
        <authorList>
            <person name="Nouioui I."/>
        </authorList>
    </citation>
    <scope>NUCLEOTIDE SEQUENCE [LARGE SCALE GENOMIC DNA]</scope>
    <source>
        <strain evidence="4">DSM 44918</strain>
    </source>
</reference>
<feature type="chain" id="PRO_5046235727" description="PknH-like extracellular domain-containing protein" evidence="2">
    <location>
        <begin position="28"/>
        <end position="261"/>
    </location>
</feature>
<keyword evidence="2" id="KW-0732">Signal</keyword>
<sequence length="261" mass="26950">MRYLRPVRAALAATTAVLLFGCTAADAGDGPTDGGEGATAGSSPAAEASGEPSPRVAEPPADPAAALALARAVAATPTDLGDGFVPQDPYESDPATWAVLDEGCVWRRAALPEEVLASLSRYSEHPAPGGEGEPLRVMSSVTVHRSTTVADERMAATLEEGMRCPEQTLRPGESVTGLRSEGAPYGVRGQLAADDMIHEGGQYHGPGPGGPHPYLWGVARLGPVTVALAVKGTVGYDEEDVGTLLNDAIELMLSRAESELR</sequence>
<organism evidence="3 4">
    <name type="scientific">Streptomyces millisiae</name>
    <dbReference type="NCBI Taxonomy" id="3075542"/>
    <lineage>
        <taxon>Bacteria</taxon>
        <taxon>Bacillati</taxon>
        <taxon>Actinomycetota</taxon>
        <taxon>Actinomycetes</taxon>
        <taxon>Kitasatosporales</taxon>
        <taxon>Streptomycetaceae</taxon>
        <taxon>Streptomyces</taxon>
    </lineage>
</organism>
<evidence type="ECO:0000313" key="4">
    <source>
        <dbReference type="Proteomes" id="UP001183420"/>
    </source>
</evidence>
<dbReference type="Proteomes" id="UP001183420">
    <property type="component" value="Unassembled WGS sequence"/>
</dbReference>
<evidence type="ECO:0000256" key="2">
    <source>
        <dbReference type="SAM" id="SignalP"/>
    </source>
</evidence>
<feature type="compositionally biased region" description="Low complexity" evidence="1">
    <location>
        <begin position="39"/>
        <end position="63"/>
    </location>
</feature>
<feature type="region of interest" description="Disordered" evidence="1">
    <location>
        <begin position="30"/>
        <end position="63"/>
    </location>
</feature>
<protein>
    <recommendedName>
        <fullName evidence="5">PknH-like extracellular domain-containing protein</fullName>
    </recommendedName>
</protein>
<evidence type="ECO:0000256" key="1">
    <source>
        <dbReference type="SAM" id="MobiDB-lite"/>
    </source>
</evidence>
<keyword evidence="4" id="KW-1185">Reference proteome</keyword>
<feature type="signal peptide" evidence="2">
    <location>
        <begin position="1"/>
        <end position="27"/>
    </location>
</feature>
<proteinExistence type="predicted"/>
<comment type="caution">
    <text evidence="3">The sequence shown here is derived from an EMBL/GenBank/DDBJ whole genome shotgun (WGS) entry which is preliminary data.</text>
</comment>